<keyword evidence="2 4" id="KW-0238">DNA-binding</keyword>
<reference evidence="6 7" key="1">
    <citation type="submission" date="2019-01" db="EMBL/GenBank/DDBJ databases">
        <title>Egibacter rhizosphaerae EGI 80759T.</title>
        <authorList>
            <person name="Chen D.-D."/>
            <person name="Tian Y."/>
            <person name="Jiao J.-Y."/>
            <person name="Zhang X.-T."/>
            <person name="Zhang Y.-G."/>
            <person name="Zhang Y."/>
            <person name="Xiao M."/>
            <person name="Shu W.-S."/>
            <person name="Li W.-J."/>
        </authorList>
    </citation>
    <scope>NUCLEOTIDE SEQUENCE [LARGE SCALE GENOMIC DNA]</scope>
    <source>
        <strain evidence="6 7">EGI 80759</strain>
    </source>
</reference>
<dbReference type="Gene3D" id="1.10.10.60">
    <property type="entry name" value="Homeodomain-like"/>
    <property type="match status" value="1"/>
</dbReference>
<feature type="DNA-binding region" description="H-T-H motif" evidence="4">
    <location>
        <begin position="35"/>
        <end position="54"/>
    </location>
</feature>
<dbReference type="OrthoDB" id="9796019at2"/>
<evidence type="ECO:0000313" key="6">
    <source>
        <dbReference type="EMBL" id="QBI21096.1"/>
    </source>
</evidence>
<dbReference type="InterPro" id="IPR009057">
    <property type="entry name" value="Homeodomain-like_sf"/>
</dbReference>
<dbReference type="GO" id="GO:0000976">
    <property type="term" value="F:transcription cis-regulatory region binding"/>
    <property type="evidence" value="ECO:0007669"/>
    <property type="project" value="TreeGrafter"/>
</dbReference>
<protein>
    <submittedName>
        <fullName evidence="6">TetR family transcriptional regulator</fullName>
    </submittedName>
</protein>
<dbReference type="Pfam" id="PF00440">
    <property type="entry name" value="TetR_N"/>
    <property type="match status" value="1"/>
</dbReference>
<dbReference type="AlphaFoldDB" id="A0A411YJ46"/>
<dbReference type="SUPFAM" id="SSF46689">
    <property type="entry name" value="Homeodomain-like"/>
    <property type="match status" value="1"/>
</dbReference>
<gene>
    <name evidence="6" type="ORF">ER308_16965</name>
</gene>
<dbReference type="KEGG" id="erz:ER308_16965"/>
<evidence type="ECO:0000259" key="5">
    <source>
        <dbReference type="PROSITE" id="PS50977"/>
    </source>
</evidence>
<dbReference type="SUPFAM" id="SSF48498">
    <property type="entry name" value="Tetracyclin repressor-like, C-terminal domain"/>
    <property type="match status" value="1"/>
</dbReference>
<dbReference type="PROSITE" id="PS50977">
    <property type="entry name" value="HTH_TETR_2"/>
    <property type="match status" value="1"/>
</dbReference>
<evidence type="ECO:0000313" key="7">
    <source>
        <dbReference type="Proteomes" id="UP000291469"/>
    </source>
</evidence>
<dbReference type="PANTHER" id="PTHR30055:SF148">
    <property type="entry name" value="TETR-FAMILY TRANSCRIPTIONAL REGULATOR"/>
    <property type="match status" value="1"/>
</dbReference>
<sequence length="192" mass="20596">MALHDAVDPRVTRTRQIVLAAVLEELAEVGHGQLTIESVAARCGVGKSTIYRHWTAGKPQLIIDAMHTLNTQPAPEPDGTPRERIQQLLHHLGHALTESSLAPAIPALIEAAEHDPELRVLLDGYTNDRRRALVDAIALGIDAGGIDETIDPELAAHALSGAILYARLMTSTPLTGKSIDQLITTVLDPSPE</sequence>
<dbReference type="PANTHER" id="PTHR30055">
    <property type="entry name" value="HTH-TYPE TRANSCRIPTIONAL REGULATOR RUTR"/>
    <property type="match status" value="1"/>
</dbReference>
<accession>A0A411YJ46</accession>
<evidence type="ECO:0000256" key="3">
    <source>
        <dbReference type="ARBA" id="ARBA00023163"/>
    </source>
</evidence>
<organism evidence="6 7">
    <name type="scientific">Egibacter rhizosphaerae</name>
    <dbReference type="NCBI Taxonomy" id="1670831"/>
    <lineage>
        <taxon>Bacteria</taxon>
        <taxon>Bacillati</taxon>
        <taxon>Actinomycetota</taxon>
        <taxon>Nitriliruptoria</taxon>
        <taxon>Egibacterales</taxon>
        <taxon>Egibacteraceae</taxon>
        <taxon>Egibacter</taxon>
    </lineage>
</organism>
<evidence type="ECO:0000256" key="4">
    <source>
        <dbReference type="PROSITE-ProRule" id="PRU00335"/>
    </source>
</evidence>
<feature type="domain" description="HTH tetR-type" evidence="5">
    <location>
        <begin position="12"/>
        <end position="72"/>
    </location>
</feature>
<dbReference type="GO" id="GO:0003700">
    <property type="term" value="F:DNA-binding transcription factor activity"/>
    <property type="evidence" value="ECO:0007669"/>
    <property type="project" value="TreeGrafter"/>
</dbReference>
<proteinExistence type="predicted"/>
<keyword evidence="1" id="KW-0805">Transcription regulation</keyword>
<dbReference type="EMBL" id="CP036402">
    <property type="protein sequence ID" value="QBI21096.1"/>
    <property type="molecule type" value="Genomic_DNA"/>
</dbReference>
<dbReference type="InterPro" id="IPR050109">
    <property type="entry name" value="HTH-type_TetR-like_transc_reg"/>
</dbReference>
<dbReference type="InterPro" id="IPR011075">
    <property type="entry name" value="TetR_C"/>
</dbReference>
<dbReference type="InterPro" id="IPR001647">
    <property type="entry name" value="HTH_TetR"/>
</dbReference>
<keyword evidence="7" id="KW-1185">Reference proteome</keyword>
<name>A0A411YJ46_9ACTN</name>
<dbReference type="Gene3D" id="1.10.357.10">
    <property type="entry name" value="Tetracycline Repressor, domain 2"/>
    <property type="match status" value="1"/>
</dbReference>
<dbReference type="Pfam" id="PF16859">
    <property type="entry name" value="TetR_C_11"/>
    <property type="match status" value="1"/>
</dbReference>
<evidence type="ECO:0000256" key="1">
    <source>
        <dbReference type="ARBA" id="ARBA00023015"/>
    </source>
</evidence>
<dbReference type="InterPro" id="IPR036271">
    <property type="entry name" value="Tet_transcr_reg_TetR-rel_C_sf"/>
</dbReference>
<keyword evidence="3" id="KW-0804">Transcription</keyword>
<dbReference type="Proteomes" id="UP000291469">
    <property type="component" value="Chromosome"/>
</dbReference>
<evidence type="ECO:0000256" key="2">
    <source>
        <dbReference type="ARBA" id="ARBA00023125"/>
    </source>
</evidence>